<name>A0AAN7NXS2_MYCAM</name>
<organism evidence="2 3">
    <name type="scientific">Mycteria americana</name>
    <name type="common">Wood stork</name>
    <dbReference type="NCBI Taxonomy" id="33587"/>
    <lineage>
        <taxon>Eukaryota</taxon>
        <taxon>Metazoa</taxon>
        <taxon>Chordata</taxon>
        <taxon>Craniata</taxon>
        <taxon>Vertebrata</taxon>
        <taxon>Euteleostomi</taxon>
        <taxon>Archelosauria</taxon>
        <taxon>Archosauria</taxon>
        <taxon>Dinosauria</taxon>
        <taxon>Saurischia</taxon>
        <taxon>Theropoda</taxon>
        <taxon>Coelurosauria</taxon>
        <taxon>Aves</taxon>
        <taxon>Neognathae</taxon>
        <taxon>Neoaves</taxon>
        <taxon>Aequornithes</taxon>
        <taxon>Ciconiiformes</taxon>
        <taxon>Ciconiidae</taxon>
        <taxon>Mycteria</taxon>
    </lineage>
</organism>
<dbReference type="Proteomes" id="UP001333110">
    <property type="component" value="Unassembled WGS sequence"/>
</dbReference>
<evidence type="ECO:0000313" key="2">
    <source>
        <dbReference type="EMBL" id="KAK4832631.1"/>
    </source>
</evidence>
<comment type="caution">
    <text evidence="2">The sequence shown here is derived from an EMBL/GenBank/DDBJ whole genome shotgun (WGS) entry which is preliminary data.</text>
</comment>
<sequence length="193" mass="21759">MVEQISTLQPVEETMVEQIRFFAIRQVMLIKAALGSTVFSLVPTIQEIHGQTGEGPKEGHRDDQRPGESVYEERLKELGLFSLEKAQGVPHHSIPVLKGQLQRGQRLSLHKEPHGEDRGQWGKHSQLPQPLLMREMLQSLKHLCGHLMDSPVASYLSFTGKPRTEHRTPGHNRNPPNKEAVEVICLTCRSSAR</sequence>
<evidence type="ECO:0000256" key="1">
    <source>
        <dbReference type="SAM" id="MobiDB-lite"/>
    </source>
</evidence>
<proteinExistence type="predicted"/>
<keyword evidence="3" id="KW-1185">Reference proteome</keyword>
<feature type="region of interest" description="Disordered" evidence="1">
    <location>
        <begin position="49"/>
        <end position="69"/>
    </location>
</feature>
<protein>
    <submittedName>
        <fullName evidence="2">Uncharacterized protein</fullName>
    </submittedName>
</protein>
<gene>
    <name evidence="2" type="ORF">QYF61_024612</name>
</gene>
<feature type="compositionally biased region" description="Basic and acidic residues" evidence="1">
    <location>
        <begin position="55"/>
        <end position="69"/>
    </location>
</feature>
<reference evidence="2 3" key="1">
    <citation type="journal article" date="2023" name="J. Hered.">
        <title>Chromosome-level genome of the wood stork (Mycteria americana) provides insight into avian chromosome evolution.</title>
        <authorList>
            <person name="Flamio R. Jr."/>
            <person name="Ramstad K.M."/>
        </authorList>
    </citation>
    <scope>NUCLEOTIDE SEQUENCE [LARGE SCALE GENOMIC DNA]</scope>
    <source>
        <strain evidence="2">JAX WOST 10</strain>
    </source>
</reference>
<evidence type="ECO:0000313" key="3">
    <source>
        <dbReference type="Proteomes" id="UP001333110"/>
    </source>
</evidence>
<dbReference type="AlphaFoldDB" id="A0AAN7NXS2"/>
<dbReference type="EMBL" id="JAUNZN010000001">
    <property type="protein sequence ID" value="KAK4832631.1"/>
    <property type="molecule type" value="Genomic_DNA"/>
</dbReference>
<accession>A0AAN7NXS2</accession>